<protein>
    <submittedName>
        <fullName evidence="1">Uncharacterized protein</fullName>
    </submittedName>
</protein>
<gene>
    <name evidence="1" type="ORF">LEP1GSC059_3549</name>
</gene>
<evidence type="ECO:0000313" key="1">
    <source>
        <dbReference type="EMBL" id="EQA70740.1"/>
    </source>
</evidence>
<organism evidence="1 2">
    <name type="scientific">Leptospira noguchii serovar Panama str. CZ214</name>
    <dbReference type="NCBI Taxonomy" id="1001595"/>
    <lineage>
        <taxon>Bacteria</taxon>
        <taxon>Pseudomonadati</taxon>
        <taxon>Spirochaetota</taxon>
        <taxon>Spirochaetia</taxon>
        <taxon>Leptospirales</taxon>
        <taxon>Leptospiraceae</taxon>
        <taxon>Leptospira</taxon>
    </lineage>
</organism>
<dbReference type="EMBL" id="AKWY02000024">
    <property type="protein sequence ID" value="EQA70740.1"/>
    <property type="molecule type" value="Genomic_DNA"/>
</dbReference>
<comment type="caution">
    <text evidence="1">The sequence shown here is derived from an EMBL/GenBank/DDBJ whole genome shotgun (WGS) entry which is preliminary data.</text>
</comment>
<dbReference type="AlphaFoldDB" id="T0FMJ2"/>
<proteinExistence type="predicted"/>
<dbReference type="Proteomes" id="UP000015442">
    <property type="component" value="Unassembled WGS sequence"/>
</dbReference>
<reference evidence="1 2" key="1">
    <citation type="submission" date="2013-05" db="EMBL/GenBank/DDBJ databases">
        <authorList>
            <person name="Harkins D.M."/>
            <person name="Durkin A.S."/>
            <person name="Brinkac L.M."/>
            <person name="Haft D.H."/>
            <person name="Selengut J.D."/>
            <person name="Sanka R."/>
            <person name="DePew J."/>
            <person name="Purushe J."/>
            <person name="Hartskeerl R.A."/>
            <person name="Ahmed A."/>
            <person name="van der Linden H."/>
            <person name="Goris M.G.A."/>
            <person name="Vinetz J.M."/>
            <person name="Sutton G.G."/>
            <person name="Nierman W.C."/>
            <person name="Fouts D.E."/>
        </authorList>
    </citation>
    <scope>NUCLEOTIDE SEQUENCE [LARGE SCALE GENOMIC DNA]</scope>
    <source>
        <strain evidence="1 2">CZ214</strain>
    </source>
</reference>
<sequence length="39" mass="4750">MLRKIFDFKSEKSYFLFYSQDSKIDYSSTLILDLNSHLR</sequence>
<accession>T0FMJ2</accession>
<name>T0FMJ2_9LEPT</name>
<evidence type="ECO:0000313" key="2">
    <source>
        <dbReference type="Proteomes" id="UP000015442"/>
    </source>
</evidence>